<sequence length="168" mass="18582">MATGSLRATEYFHVELPRGVNVAIPLDQTAEVLSLQARDICLIPGVSPALLGISNQRGRLLWMLDLLQLLGLNHPSGQTTNERLTALVVREATPQQPRQFACIVSRLRGIMSVLPDQLQPVPKRLQREVRQYLAGFVQMERLPILLLNIEAIFQAVARSPLSSSALSL</sequence>
<accession>A0A2D2Q3X5</accession>
<organism evidence="2 3">
    <name type="scientific">Parathermosynechococcus lividus PCC 6715</name>
    <dbReference type="NCBI Taxonomy" id="1917166"/>
    <lineage>
        <taxon>Bacteria</taxon>
        <taxon>Bacillati</taxon>
        <taxon>Cyanobacteriota</taxon>
        <taxon>Cyanophyceae</taxon>
        <taxon>Acaryochloridales</taxon>
        <taxon>Thermosynechococcaceae</taxon>
        <taxon>Parathermosynechococcus</taxon>
    </lineage>
</organism>
<dbReference type="OrthoDB" id="425983at2"/>
<dbReference type="PANTHER" id="PTHR22617">
    <property type="entry name" value="CHEMOTAXIS SENSOR HISTIDINE KINASE-RELATED"/>
    <property type="match status" value="1"/>
</dbReference>
<evidence type="ECO:0000259" key="1">
    <source>
        <dbReference type="PROSITE" id="PS50851"/>
    </source>
</evidence>
<dbReference type="EMBL" id="CP018092">
    <property type="protein sequence ID" value="ATS19195.1"/>
    <property type="molecule type" value="Genomic_DNA"/>
</dbReference>
<keyword evidence="3" id="KW-1185">Reference proteome</keyword>
<name>A0A2D2Q3X5_PARLV</name>
<gene>
    <name evidence="2" type="ORF">BRW62_11110</name>
</gene>
<dbReference type="PROSITE" id="PS50851">
    <property type="entry name" value="CHEW"/>
    <property type="match status" value="1"/>
</dbReference>
<protein>
    <recommendedName>
        <fullName evidence="1">CheW-like domain-containing protein</fullName>
    </recommendedName>
</protein>
<dbReference type="AlphaFoldDB" id="A0A2D2Q3X5"/>
<dbReference type="SUPFAM" id="SSF50341">
    <property type="entry name" value="CheW-like"/>
    <property type="match status" value="1"/>
</dbReference>
<feature type="domain" description="CheW-like" evidence="1">
    <location>
        <begin position="8"/>
        <end position="158"/>
    </location>
</feature>
<reference evidence="3" key="2">
    <citation type="journal article" date="2022" name="Front. Microbiol.">
        <title>Comparative Genomic Analysis Revealed Distinct Molecular Components and Organization of CO2-Concentrating Mechanism in Thermophilic Cyanobacteria.</title>
        <authorList>
            <person name="Tang J."/>
            <person name="Zhou H."/>
            <person name="Yao D."/>
            <person name="Riaz S."/>
            <person name="You D."/>
            <person name="Klepacz-Smolka A."/>
            <person name="Daroch M."/>
        </authorList>
    </citation>
    <scope>NUCLEOTIDE SEQUENCE [LARGE SCALE GENOMIC DNA]</scope>
    <source>
        <strain evidence="3">PCC 6715</strain>
    </source>
</reference>
<dbReference type="GO" id="GO:0005829">
    <property type="term" value="C:cytosol"/>
    <property type="evidence" value="ECO:0007669"/>
    <property type="project" value="TreeGrafter"/>
</dbReference>
<evidence type="ECO:0000313" key="2">
    <source>
        <dbReference type="EMBL" id="ATS19195.1"/>
    </source>
</evidence>
<reference evidence="2 3" key="1">
    <citation type="submission" date="2016-11" db="EMBL/GenBank/DDBJ databases">
        <title>Complete genome sequence of thermophilic cyanobacteria strain Synechococcus sp. PCC6715.</title>
        <authorList>
            <person name="Tang J."/>
            <person name="Daroch M."/>
            <person name="Liang Y."/>
            <person name="Jiang D."/>
            <person name="Shah M."/>
        </authorList>
    </citation>
    <scope>NUCLEOTIDE SEQUENCE [LARGE SCALE GENOMIC DNA]</scope>
    <source>
        <strain evidence="2 3">PCC 6715</strain>
    </source>
</reference>
<dbReference type="PANTHER" id="PTHR22617:SF23">
    <property type="entry name" value="CHEMOTAXIS PROTEIN CHEW"/>
    <property type="match status" value="1"/>
</dbReference>
<dbReference type="GO" id="GO:0006935">
    <property type="term" value="P:chemotaxis"/>
    <property type="evidence" value="ECO:0007669"/>
    <property type="project" value="InterPro"/>
</dbReference>
<dbReference type="InterPro" id="IPR002545">
    <property type="entry name" value="CheW-lke_dom"/>
</dbReference>
<proteinExistence type="predicted"/>
<dbReference type="Proteomes" id="UP000231057">
    <property type="component" value="Chromosome"/>
</dbReference>
<dbReference type="Gene3D" id="2.30.30.40">
    <property type="entry name" value="SH3 Domains"/>
    <property type="match status" value="1"/>
</dbReference>
<dbReference type="SMART" id="SM00260">
    <property type="entry name" value="CheW"/>
    <property type="match status" value="1"/>
</dbReference>
<dbReference type="Pfam" id="PF01584">
    <property type="entry name" value="CheW"/>
    <property type="match status" value="1"/>
</dbReference>
<evidence type="ECO:0000313" key="3">
    <source>
        <dbReference type="Proteomes" id="UP000231057"/>
    </source>
</evidence>
<dbReference type="Gene3D" id="2.40.50.180">
    <property type="entry name" value="CheA-289, Domain 4"/>
    <property type="match status" value="1"/>
</dbReference>
<dbReference type="KEGG" id="slw:BRW62_11110"/>
<dbReference type="InterPro" id="IPR036061">
    <property type="entry name" value="CheW-like_dom_sf"/>
</dbReference>
<dbReference type="RefSeq" id="WP_099799533.1">
    <property type="nucleotide sequence ID" value="NZ_CP018092.1"/>
</dbReference>
<dbReference type="InterPro" id="IPR039315">
    <property type="entry name" value="CheW"/>
</dbReference>
<dbReference type="GO" id="GO:0007165">
    <property type="term" value="P:signal transduction"/>
    <property type="evidence" value="ECO:0007669"/>
    <property type="project" value="InterPro"/>
</dbReference>